<dbReference type="InterPro" id="IPR011009">
    <property type="entry name" value="Kinase-like_dom_sf"/>
</dbReference>
<evidence type="ECO:0000313" key="3">
    <source>
        <dbReference type="WBParaSite" id="OFLC_0000702601-mRNA-1"/>
    </source>
</evidence>
<dbReference type="STRING" id="387005.A0A183HHR5"/>
<keyword evidence="2" id="KW-1185">Reference proteome</keyword>
<accession>A0A183HHR5</accession>
<evidence type="ECO:0000313" key="1">
    <source>
        <dbReference type="EMBL" id="VDO48937.1"/>
    </source>
</evidence>
<dbReference type="Proteomes" id="UP000267606">
    <property type="component" value="Unassembled WGS sequence"/>
</dbReference>
<dbReference type="WBParaSite" id="OFLC_0000702601-mRNA-1">
    <property type="protein sequence ID" value="OFLC_0000702601-mRNA-1"/>
    <property type="gene ID" value="OFLC_0000702601"/>
</dbReference>
<gene>
    <name evidence="1" type="ORF">OFLC_LOCUS7028</name>
</gene>
<dbReference type="EMBL" id="UZAJ01007072">
    <property type="protein sequence ID" value="VDO48937.1"/>
    <property type="molecule type" value="Genomic_DNA"/>
</dbReference>
<evidence type="ECO:0000313" key="2">
    <source>
        <dbReference type="Proteomes" id="UP000267606"/>
    </source>
</evidence>
<dbReference type="Gene3D" id="3.30.200.20">
    <property type="entry name" value="Phosphorylase Kinase, domain 1"/>
    <property type="match status" value="1"/>
</dbReference>
<name>A0A183HHR5_9BILA</name>
<proteinExistence type="predicted"/>
<reference evidence="3" key="1">
    <citation type="submission" date="2016-06" db="UniProtKB">
        <authorList>
            <consortium name="WormBaseParasite"/>
        </authorList>
    </citation>
    <scope>IDENTIFICATION</scope>
</reference>
<dbReference type="AlphaFoldDB" id="A0A183HHR5"/>
<reference evidence="1 2" key="2">
    <citation type="submission" date="2018-11" db="EMBL/GenBank/DDBJ databases">
        <authorList>
            <consortium name="Pathogen Informatics"/>
        </authorList>
    </citation>
    <scope>NUCLEOTIDE SEQUENCE [LARGE SCALE GENOMIC DNA]</scope>
</reference>
<dbReference type="SUPFAM" id="SSF56112">
    <property type="entry name" value="Protein kinase-like (PK-like)"/>
    <property type="match status" value="1"/>
</dbReference>
<protein>
    <submittedName>
        <fullName evidence="3">Protein kinase domain-containing protein</fullName>
    </submittedName>
</protein>
<sequence length="105" mass="11926">MAEEGEEEIIDEENSLKCIFARSFDDLIFRNKLGQLCASYLGGIWTTVPCQQIRITVEKGGANNKIFMVELPNGTKVQRNEPEKAILRIYDNLSEDYELPEAVIT</sequence>
<organism evidence="3">
    <name type="scientific">Onchocerca flexuosa</name>
    <dbReference type="NCBI Taxonomy" id="387005"/>
    <lineage>
        <taxon>Eukaryota</taxon>
        <taxon>Metazoa</taxon>
        <taxon>Ecdysozoa</taxon>
        <taxon>Nematoda</taxon>
        <taxon>Chromadorea</taxon>
        <taxon>Rhabditida</taxon>
        <taxon>Spirurina</taxon>
        <taxon>Spiruromorpha</taxon>
        <taxon>Filarioidea</taxon>
        <taxon>Onchocercidae</taxon>
        <taxon>Onchocerca</taxon>
    </lineage>
</organism>